<dbReference type="Gene3D" id="2.40.50.1020">
    <property type="entry name" value="LytTr DNA-binding domain"/>
    <property type="match status" value="1"/>
</dbReference>
<dbReference type="InterPro" id="IPR046947">
    <property type="entry name" value="LytR-like"/>
</dbReference>
<evidence type="ECO:0000256" key="2">
    <source>
        <dbReference type="ARBA" id="ARBA00024867"/>
    </source>
</evidence>
<dbReference type="Pfam" id="PF00072">
    <property type="entry name" value="Response_reg"/>
    <property type="match status" value="1"/>
</dbReference>
<dbReference type="Pfam" id="PF04397">
    <property type="entry name" value="LytTR"/>
    <property type="match status" value="1"/>
</dbReference>
<dbReference type="RefSeq" id="WP_306781152.1">
    <property type="nucleotide sequence ID" value="NZ_JAJCJK010000027.1"/>
</dbReference>
<dbReference type="GO" id="GO:0003677">
    <property type="term" value="F:DNA binding"/>
    <property type="evidence" value="ECO:0007669"/>
    <property type="project" value="UniProtKB-KW"/>
</dbReference>
<keyword evidence="3" id="KW-0597">Phosphoprotein</keyword>
<feature type="domain" description="HTH LytTR-type" evidence="5">
    <location>
        <begin position="203"/>
        <end position="302"/>
    </location>
</feature>
<comment type="function">
    <text evidence="2">May play the central regulatory role in sporulation. It may be an element of the effector pathway responsible for the activation of sporulation genes in response to nutritional stress. Spo0A may act in concert with spo0H (a sigma factor) to control the expression of some genes that are critical to the sporulation process.</text>
</comment>
<evidence type="ECO:0000259" key="5">
    <source>
        <dbReference type="PROSITE" id="PS50930"/>
    </source>
</evidence>
<dbReference type="PANTHER" id="PTHR37299">
    <property type="entry name" value="TRANSCRIPTIONAL REGULATOR-RELATED"/>
    <property type="match status" value="1"/>
</dbReference>
<dbReference type="PROSITE" id="PS50110">
    <property type="entry name" value="RESPONSE_REGULATORY"/>
    <property type="match status" value="1"/>
</dbReference>
<evidence type="ECO:0000256" key="3">
    <source>
        <dbReference type="PROSITE-ProRule" id="PRU00169"/>
    </source>
</evidence>
<dbReference type="InterPro" id="IPR001789">
    <property type="entry name" value="Sig_transdc_resp-reg_receiver"/>
</dbReference>
<sequence>MYERVNIYCARENSITPLGGGIKKFIFGYRIVCLYELKLMQIWNIIFVTINAILCEYEKEGRFMEVERTLIRIAVCDDNLRISSDIEGWIMEYNKGSQANYVVEIYYNGERLCKDMDSGLMYDIIFLDIELESITGIEVGHYIRGKLHNDDSQIIYISSFTKYALGLFQVRPMDFLIKPVQKDRIIKSIETATKLLKKGEVSFQYKQGRDWNKIYIKDILYFKGKDREVEMVTKDSVIVFYSSLEKVFDQLKDYNFFYAHKSFLINYFHVTDFFYDKLIMSNQDIIKIAQTRRREVRQMQKEYLYKEKI</sequence>
<evidence type="ECO:0000256" key="1">
    <source>
        <dbReference type="ARBA" id="ARBA00018672"/>
    </source>
</evidence>
<feature type="domain" description="Response regulatory" evidence="4">
    <location>
        <begin position="72"/>
        <end position="193"/>
    </location>
</feature>
<feature type="modified residue" description="4-aspartylphosphate" evidence="3">
    <location>
        <position position="128"/>
    </location>
</feature>
<protein>
    <recommendedName>
        <fullName evidence="1">Stage 0 sporulation protein A homolog</fullName>
    </recommendedName>
</protein>
<dbReference type="PANTHER" id="PTHR37299:SF1">
    <property type="entry name" value="STAGE 0 SPORULATION PROTEIN A HOMOLOG"/>
    <property type="match status" value="1"/>
</dbReference>
<reference evidence="6" key="1">
    <citation type="submission" date="2021-10" db="EMBL/GenBank/DDBJ databases">
        <title>Collection of gut derived symbiotic bacterial strains cultured from healthy donors.</title>
        <authorList>
            <person name="Lin H."/>
            <person name="Littmann E."/>
            <person name="Kohout C."/>
            <person name="Pamer E.G."/>
        </authorList>
    </citation>
    <scope>NUCLEOTIDE SEQUENCE</scope>
    <source>
        <strain evidence="6">DFI.9.42</strain>
    </source>
</reference>
<evidence type="ECO:0000313" key="6">
    <source>
        <dbReference type="EMBL" id="MCB6939424.1"/>
    </source>
</evidence>
<name>A0AAW4UGT7_9FIRM</name>
<dbReference type="GO" id="GO:0000156">
    <property type="term" value="F:phosphorelay response regulator activity"/>
    <property type="evidence" value="ECO:0007669"/>
    <property type="project" value="InterPro"/>
</dbReference>
<dbReference type="InterPro" id="IPR007492">
    <property type="entry name" value="LytTR_DNA-bd_dom"/>
</dbReference>
<dbReference type="AlphaFoldDB" id="A0AAW4UGT7"/>
<keyword evidence="6" id="KW-0238">DNA-binding</keyword>
<dbReference type="InterPro" id="IPR011006">
    <property type="entry name" value="CheY-like_superfamily"/>
</dbReference>
<dbReference type="PROSITE" id="PS50930">
    <property type="entry name" value="HTH_LYTTR"/>
    <property type="match status" value="1"/>
</dbReference>
<organism evidence="6 7">
    <name type="scientific">Agathobacter rectalis</name>
    <dbReference type="NCBI Taxonomy" id="39491"/>
    <lineage>
        <taxon>Bacteria</taxon>
        <taxon>Bacillati</taxon>
        <taxon>Bacillota</taxon>
        <taxon>Clostridia</taxon>
        <taxon>Lachnospirales</taxon>
        <taxon>Lachnospiraceae</taxon>
        <taxon>Agathobacter</taxon>
    </lineage>
</organism>
<dbReference type="SUPFAM" id="SSF52172">
    <property type="entry name" value="CheY-like"/>
    <property type="match status" value="1"/>
</dbReference>
<dbReference type="EMBL" id="JAJCJK010000027">
    <property type="protein sequence ID" value="MCB6939424.1"/>
    <property type="molecule type" value="Genomic_DNA"/>
</dbReference>
<evidence type="ECO:0000259" key="4">
    <source>
        <dbReference type="PROSITE" id="PS50110"/>
    </source>
</evidence>
<evidence type="ECO:0000313" key="7">
    <source>
        <dbReference type="Proteomes" id="UP001197684"/>
    </source>
</evidence>
<dbReference type="SMART" id="SM00448">
    <property type="entry name" value="REC"/>
    <property type="match status" value="1"/>
</dbReference>
<proteinExistence type="predicted"/>
<gene>
    <name evidence="6" type="ORF">LIZ56_13545</name>
</gene>
<dbReference type="SMART" id="SM00850">
    <property type="entry name" value="LytTR"/>
    <property type="match status" value="1"/>
</dbReference>
<dbReference type="Gene3D" id="3.40.50.2300">
    <property type="match status" value="1"/>
</dbReference>
<comment type="caution">
    <text evidence="6">The sequence shown here is derived from an EMBL/GenBank/DDBJ whole genome shotgun (WGS) entry which is preliminary data.</text>
</comment>
<accession>A0AAW4UGT7</accession>
<dbReference type="Proteomes" id="UP001197684">
    <property type="component" value="Unassembled WGS sequence"/>
</dbReference>